<protein>
    <submittedName>
        <fullName evidence="1">Uncharacterized protein</fullName>
    </submittedName>
</protein>
<evidence type="ECO:0000313" key="1">
    <source>
        <dbReference type="EMBL" id="KAJ7650657.1"/>
    </source>
</evidence>
<keyword evidence="2" id="KW-1185">Reference proteome</keyword>
<evidence type="ECO:0000313" key="2">
    <source>
        <dbReference type="Proteomes" id="UP001221142"/>
    </source>
</evidence>
<comment type="caution">
    <text evidence="1">The sequence shown here is derived from an EMBL/GenBank/DDBJ whole genome shotgun (WGS) entry which is preliminary data.</text>
</comment>
<sequence length="232" mass="25935">MRATGFSIWSYKKCVCSKKEMHQEKSQQSPFRSGAEKHRSLFHSRSPAIGSISSPYRLKTTYAYICGRLGVRRFFDLFFFRGSGGFYRLRRRCHLFFGEPCLGSLFGSRPFLAFLAFIVPQVLVDVAGVPTSQVFIGVGLQTWVVGAFEHAPLGRGRFFLSTASSSSACRHGGGGRRWNSLPFDQVGRVNLRSERAWCQMLLLFSSGHAIQDTGGNPHRQTECVKVKPGLVL</sequence>
<name>A0AAD7CK19_9AGAR</name>
<dbReference type="EMBL" id="JARKIF010000001">
    <property type="protein sequence ID" value="KAJ7650657.1"/>
    <property type="molecule type" value="Genomic_DNA"/>
</dbReference>
<organism evidence="1 2">
    <name type="scientific">Roridomyces roridus</name>
    <dbReference type="NCBI Taxonomy" id="1738132"/>
    <lineage>
        <taxon>Eukaryota</taxon>
        <taxon>Fungi</taxon>
        <taxon>Dikarya</taxon>
        <taxon>Basidiomycota</taxon>
        <taxon>Agaricomycotina</taxon>
        <taxon>Agaricomycetes</taxon>
        <taxon>Agaricomycetidae</taxon>
        <taxon>Agaricales</taxon>
        <taxon>Marasmiineae</taxon>
        <taxon>Mycenaceae</taxon>
        <taxon>Roridomyces</taxon>
    </lineage>
</organism>
<dbReference type="AlphaFoldDB" id="A0AAD7CK19"/>
<gene>
    <name evidence="1" type="ORF">FB45DRAFT_888410</name>
</gene>
<reference evidence="1" key="1">
    <citation type="submission" date="2023-03" db="EMBL/GenBank/DDBJ databases">
        <title>Massive genome expansion in bonnet fungi (Mycena s.s.) driven by repeated elements and novel gene families across ecological guilds.</title>
        <authorList>
            <consortium name="Lawrence Berkeley National Laboratory"/>
            <person name="Harder C.B."/>
            <person name="Miyauchi S."/>
            <person name="Viragh M."/>
            <person name="Kuo A."/>
            <person name="Thoen E."/>
            <person name="Andreopoulos B."/>
            <person name="Lu D."/>
            <person name="Skrede I."/>
            <person name="Drula E."/>
            <person name="Henrissat B."/>
            <person name="Morin E."/>
            <person name="Kohler A."/>
            <person name="Barry K."/>
            <person name="LaButti K."/>
            <person name="Morin E."/>
            <person name="Salamov A."/>
            <person name="Lipzen A."/>
            <person name="Mereny Z."/>
            <person name="Hegedus B."/>
            <person name="Baldrian P."/>
            <person name="Stursova M."/>
            <person name="Weitz H."/>
            <person name="Taylor A."/>
            <person name="Grigoriev I.V."/>
            <person name="Nagy L.G."/>
            <person name="Martin F."/>
            <person name="Kauserud H."/>
        </authorList>
    </citation>
    <scope>NUCLEOTIDE SEQUENCE</scope>
    <source>
        <strain evidence="1">9284</strain>
    </source>
</reference>
<proteinExistence type="predicted"/>
<accession>A0AAD7CK19</accession>
<dbReference type="Proteomes" id="UP001221142">
    <property type="component" value="Unassembled WGS sequence"/>
</dbReference>